<organism evidence="1 2">
    <name type="scientific">Bacillus benzoevorans</name>
    <dbReference type="NCBI Taxonomy" id="1456"/>
    <lineage>
        <taxon>Bacteria</taxon>
        <taxon>Bacillati</taxon>
        <taxon>Bacillota</taxon>
        <taxon>Bacilli</taxon>
        <taxon>Bacillales</taxon>
        <taxon>Bacillaceae</taxon>
        <taxon>Bacillus</taxon>
    </lineage>
</organism>
<name>A0A7X0HPM7_9BACI</name>
<dbReference type="AlphaFoldDB" id="A0A7X0HPM7"/>
<evidence type="ECO:0000313" key="2">
    <source>
        <dbReference type="Proteomes" id="UP000531594"/>
    </source>
</evidence>
<gene>
    <name evidence="1" type="ORF">HNR53_000999</name>
</gene>
<dbReference type="EMBL" id="JACHGK010000002">
    <property type="protein sequence ID" value="MBB6444391.1"/>
    <property type="molecule type" value="Genomic_DNA"/>
</dbReference>
<accession>A0A7X0HPM7</accession>
<evidence type="ECO:0000313" key="1">
    <source>
        <dbReference type="EMBL" id="MBB6444391.1"/>
    </source>
</evidence>
<dbReference type="Proteomes" id="UP000531594">
    <property type="component" value="Unassembled WGS sequence"/>
</dbReference>
<keyword evidence="2" id="KW-1185">Reference proteome</keyword>
<sequence>MKQSLERMKFVFSAIGVLVASGLVLSLGSLL</sequence>
<proteinExistence type="predicted"/>
<reference evidence="1 2" key="1">
    <citation type="submission" date="2020-08" db="EMBL/GenBank/DDBJ databases">
        <title>Genomic Encyclopedia of Type Strains, Phase IV (KMG-IV): sequencing the most valuable type-strain genomes for metagenomic binning, comparative biology and taxonomic classification.</title>
        <authorList>
            <person name="Goeker M."/>
        </authorList>
    </citation>
    <scope>NUCLEOTIDE SEQUENCE [LARGE SCALE GENOMIC DNA]</scope>
    <source>
        <strain evidence="1 2">DSM 5391</strain>
    </source>
</reference>
<comment type="caution">
    <text evidence="1">The sequence shown here is derived from an EMBL/GenBank/DDBJ whole genome shotgun (WGS) entry which is preliminary data.</text>
</comment>
<protein>
    <submittedName>
        <fullName evidence="1">Uncharacterized protein</fullName>
    </submittedName>
</protein>